<dbReference type="Gene3D" id="1.10.3720.10">
    <property type="entry name" value="MetI-like"/>
    <property type="match status" value="1"/>
</dbReference>
<dbReference type="OrthoDB" id="9769319at2"/>
<name>A0A1T4VH10_9FIRM</name>
<evidence type="ECO:0000256" key="2">
    <source>
        <dbReference type="ARBA" id="ARBA00007069"/>
    </source>
</evidence>
<evidence type="ECO:0000256" key="3">
    <source>
        <dbReference type="ARBA" id="ARBA00022448"/>
    </source>
</evidence>
<sequence length="627" mass="71201">MSKKKISIGSKLYILLCFIFFYLPIVVTMVFSFNSSKSLTKFTGFSFRWYKKLLTDEGIISSVYVSLSIAIIATFVSTVLGTITAIGLSKSRKVVKDCILNINNIPIMNPDIVTAIGLMILFTSLRMGRGYLTMLLAHILFCTPYVITSVYPKVRSMDHNLADAAMDLGATPFEALTKVIIPMLKPGIFAGMLLAFTMSLDDFVVSYFVTGNGVSNISIVVYNMTKRTNPTINSLSTLLILVVVVIIVAVNVIPNVAKKRRFKRESYSTPLISKRVKRVFSIVGFACVGLFAVYCISSFLKIKNKPELRVFNAGEYIDTSLIEKFEKEYNCKVIYETFDSNESMYTKLKSGASYDIVIPSDYMIERLISEEYLKEIDWSRITNKKNIIPELLDNEFDPGSKYAVPYYWGTVGIVYDKNVVDKKDLEDGWEILNNEKYKGNLYMYDSERDSLMIALKALGYSMNTDNTDELDKAYEWLIDEHDKMEPVYAGDDVIDNMISGNKAMAVVYSGDGAYIVSENGDMDFFVPNQGSNVWTDAMLLTKDCINEDLAYKYMDFFLREDVATTNTEYIGYDSAVKSVYEYFRDEEYEGNNACAPDISNPKNEAFHDQNEKTRMYCDEIWTKVKSR</sequence>
<dbReference type="PANTHER" id="PTHR43848:SF2">
    <property type="entry name" value="PUTRESCINE TRANSPORT SYSTEM PERMEASE PROTEIN POTI"/>
    <property type="match status" value="1"/>
</dbReference>
<protein>
    <submittedName>
        <fullName evidence="10">Spermidine/putrescine transport system permease protein</fullName>
    </submittedName>
</protein>
<keyword evidence="5 8" id="KW-0812">Transmembrane</keyword>
<organism evidence="10 11">
    <name type="scientific">Eubacterium uniforme</name>
    <dbReference type="NCBI Taxonomy" id="39495"/>
    <lineage>
        <taxon>Bacteria</taxon>
        <taxon>Bacillati</taxon>
        <taxon>Bacillota</taxon>
        <taxon>Clostridia</taxon>
        <taxon>Eubacteriales</taxon>
        <taxon>Eubacteriaceae</taxon>
        <taxon>Eubacterium</taxon>
    </lineage>
</organism>
<proteinExistence type="inferred from homology"/>
<feature type="transmembrane region" description="Helical" evidence="8">
    <location>
        <begin position="278"/>
        <end position="300"/>
    </location>
</feature>
<dbReference type="InterPro" id="IPR006059">
    <property type="entry name" value="SBP"/>
</dbReference>
<dbReference type="InterPro" id="IPR035906">
    <property type="entry name" value="MetI-like_sf"/>
</dbReference>
<dbReference type="GO" id="GO:0042597">
    <property type="term" value="C:periplasmic space"/>
    <property type="evidence" value="ECO:0007669"/>
    <property type="project" value="InterPro"/>
</dbReference>
<keyword evidence="3 8" id="KW-0813">Transport</keyword>
<dbReference type="CDD" id="cd06261">
    <property type="entry name" value="TM_PBP2"/>
    <property type="match status" value="1"/>
</dbReference>
<dbReference type="AlphaFoldDB" id="A0A1T4VH10"/>
<evidence type="ECO:0000256" key="7">
    <source>
        <dbReference type="ARBA" id="ARBA00023136"/>
    </source>
</evidence>
<keyword evidence="6 8" id="KW-1133">Transmembrane helix</keyword>
<comment type="similarity">
    <text evidence="2">Belongs to the binding-protein-dependent transport system permease family. CysTW subfamily.</text>
</comment>
<dbReference type="GO" id="GO:0015846">
    <property type="term" value="P:polyamine transport"/>
    <property type="evidence" value="ECO:0007669"/>
    <property type="project" value="InterPro"/>
</dbReference>
<dbReference type="Proteomes" id="UP000190814">
    <property type="component" value="Unassembled WGS sequence"/>
</dbReference>
<dbReference type="RefSeq" id="WP_078765790.1">
    <property type="nucleotide sequence ID" value="NZ_FUXZ01000005.1"/>
</dbReference>
<dbReference type="Pfam" id="PF00528">
    <property type="entry name" value="BPD_transp_1"/>
    <property type="match status" value="1"/>
</dbReference>
<dbReference type="SUPFAM" id="SSF161098">
    <property type="entry name" value="MetI-like"/>
    <property type="match status" value="1"/>
</dbReference>
<dbReference type="STRING" id="39495.SAMN02745111_00911"/>
<dbReference type="InterPro" id="IPR051789">
    <property type="entry name" value="Bact_Polyamine_Transport"/>
</dbReference>
<feature type="transmembrane region" description="Helical" evidence="8">
    <location>
        <begin position="235"/>
        <end position="257"/>
    </location>
</feature>
<dbReference type="CDD" id="cd13663">
    <property type="entry name" value="PBP2_PotD_PotF_like_2"/>
    <property type="match status" value="1"/>
</dbReference>
<evidence type="ECO:0000256" key="4">
    <source>
        <dbReference type="ARBA" id="ARBA00022475"/>
    </source>
</evidence>
<feature type="transmembrane region" description="Helical" evidence="8">
    <location>
        <begin position="12"/>
        <end position="33"/>
    </location>
</feature>
<dbReference type="PRINTS" id="PR00909">
    <property type="entry name" value="SPERMDNBNDNG"/>
</dbReference>
<dbReference type="Pfam" id="PF13416">
    <property type="entry name" value="SBP_bac_8"/>
    <property type="match status" value="1"/>
</dbReference>
<dbReference type="PROSITE" id="PS50928">
    <property type="entry name" value="ABC_TM1"/>
    <property type="match status" value="1"/>
</dbReference>
<dbReference type="GO" id="GO:0005886">
    <property type="term" value="C:plasma membrane"/>
    <property type="evidence" value="ECO:0007669"/>
    <property type="project" value="UniProtKB-SubCell"/>
</dbReference>
<comment type="subcellular location">
    <subcellularLocation>
        <location evidence="1 8">Cell membrane</location>
        <topology evidence="1 8">Multi-pass membrane protein</topology>
    </subcellularLocation>
</comment>
<evidence type="ECO:0000256" key="1">
    <source>
        <dbReference type="ARBA" id="ARBA00004651"/>
    </source>
</evidence>
<feature type="transmembrane region" description="Helical" evidence="8">
    <location>
        <begin position="131"/>
        <end position="151"/>
    </location>
</feature>
<feature type="domain" description="ABC transmembrane type-1" evidence="9">
    <location>
        <begin position="63"/>
        <end position="250"/>
    </location>
</feature>
<evidence type="ECO:0000259" key="9">
    <source>
        <dbReference type="PROSITE" id="PS50928"/>
    </source>
</evidence>
<dbReference type="PANTHER" id="PTHR43848">
    <property type="entry name" value="PUTRESCINE TRANSPORT SYSTEM PERMEASE PROTEIN POTI"/>
    <property type="match status" value="1"/>
</dbReference>
<dbReference type="GO" id="GO:0019808">
    <property type="term" value="F:polyamine binding"/>
    <property type="evidence" value="ECO:0007669"/>
    <property type="project" value="InterPro"/>
</dbReference>
<keyword evidence="11" id="KW-1185">Reference proteome</keyword>
<evidence type="ECO:0000256" key="8">
    <source>
        <dbReference type="RuleBase" id="RU363032"/>
    </source>
</evidence>
<dbReference type="EMBL" id="FUXZ01000005">
    <property type="protein sequence ID" value="SKA64158.1"/>
    <property type="molecule type" value="Genomic_DNA"/>
</dbReference>
<evidence type="ECO:0000256" key="5">
    <source>
        <dbReference type="ARBA" id="ARBA00022692"/>
    </source>
</evidence>
<evidence type="ECO:0000313" key="10">
    <source>
        <dbReference type="EMBL" id="SKA64158.1"/>
    </source>
</evidence>
<evidence type="ECO:0000313" key="11">
    <source>
        <dbReference type="Proteomes" id="UP000190814"/>
    </source>
</evidence>
<reference evidence="10 11" key="1">
    <citation type="submission" date="2017-02" db="EMBL/GenBank/DDBJ databases">
        <authorList>
            <person name="Peterson S.W."/>
        </authorList>
    </citation>
    <scope>NUCLEOTIDE SEQUENCE [LARGE SCALE GENOMIC DNA]</scope>
    <source>
        <strain evidence="10 11">ATCC 35992</strain>
    </source>
</reference>
<keyword evidence="4" id="KW-1003">Cell membrane</keyword>
<feature type="transmembrane region" description="Helical" evidence="8">
    <location>
        <begin position="107"/>
        <end position="125"/>
    </location>
</feature>
<dbReference type="Gene3D" id="3.40.190.10">
    <property type="entry name" value="Periplasmic binding protein-like II"/>
    <property type="match status" value="2"/>
</dbReference>
<evidence type="ECO:0000256" key="6">
    <source>
        <dbReference type="ARBA" id="ARBA00022989"/>
    </source>
</evidence>
<accession>A0A1T4VH10</accession>
<dbReference type="SUPFAM" id="SSF53850">
    <property type="entry name" value="Periplasmic binding protein-like II"/>
    <property type="match status" value="1"/>
</dbReference>
<gene>
    <name evidence="10" type="ORF">SAMN02745111_00911</name>
</gene>
<dbReference type="InterPro" id="IPR001188">
    <property type="entry name" value="Sperm_putr-bd"/>
</dbReference>
<keyword evidence="7 8" id="KW-0472">Membrane</keyword>
<dbReference type="GO" id="GO:0055085">
    <property type="term" value="P:transmembrane transport"/>
    <property type="evidence" value="ECO:0007669"/>
    <property type="project" value="InterPro"/>
</dbReference>
<feature type="transmembrane region" description="Helical" evidence="8">
    <location>
        <begin position="59"/>
        <end position="86"/>
    </location>
</feature>
<dbReference type="InterPro" id="IPR000515">
    <property type="entry name" value="MetI-like"/>
</dbReference>